<comment type="caution">
    <text evidence="1">The sequence shown here is derived from an EMBL/GenBank/DDBJ whole genome shotgun (WGS) entry which is preliminary data.</text>
</comment>
<sequence>MKIRLTLLPVPETRIGDLTMYIPSRGLLTRTTSSPFDSSTSSSWLLTVMYNIDDSSETICVTVLAAVKRCAPYSTKRSKRVGLNIRHQLRLQCKYTQPRLNMYYD</sequence>
<name>A0ACC0BWZ0_CATRO</name>
<keyword evidence="2" id="KW-1185">Reference proteome</keyword>
<dbReference type="Proteomes" id="UP001060085">
    <property type="component" value="Linkage Group LG02"/>
</dbReference>
<proteinExistence type="predicted"/>
<protein>
    <submittedName>
        <fullName evidence="1">Uncharacterized protein</fullName>
    </submittedName>
</protein>
<dbReference type="EMBL" id="CM044702">
    <property type="protein sequence ID" value="KAI5677117.1"/>
    <property type="molecule type" value="Genomic_DNA"/>
</dbReference>
<accession>A0ACC0BWZ0</accession>
<evidence type="ECO:0000313" key="1">
    <source>
        <dbReference type="EMBL" id="KAI5677117.1"/>
    </source>
</evidence>
<evidence type="ECO:0000313" key="2">
    <source>
        <dbReference type="Proteomes" id="UP001060085"/>
    </source>
</evidence>
<reference evidence="2" key="1">
    <citation type="journal article" date="2023" name="Nat. Plants">
        <title>Single-cell RNA sequencing provides a high-resolution roadmap for understanding the multicellular compartmentation of specialized metabolism.</title>
        <authorList>
            <person name="Sun S."/>
            <person name="Shen X."/>
            <person name="Li Y."/>
            <person name="Li Y."/>
            <person name="Wang S."/>
            <person name="Li R."/>
            <person name="Zhang H."/>
            <person name="Shen G."/>
            <person name="Guo B."/>
            <person name="Wei J."/>
            <person name="Xu J."/>
            <person name="St-Pierre B."/>
            <person name="Chen S."/>
            <person name="Sun C."/>
        </authorList>
    </citation>
    <scope>NUCLEOTIDE SEQUENCE [LARGE SCALE GENOMIC DNA]</scope>
</reference>
<organism evidence="1 2">
    <name type="scientific">Catharanthus roseus</name>
    <name type="common">Madagascar periwinkle</name>
    <name type="synonym">Vinca rosea</name>
    <dbReference type="NCBI Taxonomy" id="4058"/>
    <lineage>
        <taxon>Eukaryota</taxon>
        <taxon>Viridiplantae</taxon>
        <taxon>Streptophyta</taxon>
        <taxon>Embryophyta</taxon>
        <taxon>Tracheophyta</taxon>
        <taxon>Spermatophyta</taxon>
        <taxon>Magnoliopsida</taxon>
        <taxon>eudicotyledons</taxon>
        <taxon>Gunneridae</taxon>
        <taxon>Pentapetalae</taxon>
        <taxon>asterids</taxon>
        <taxon>lamiids</taxon>
        <taxon>Gentianales</taxon>
        <taxon>Apocynaceae</taxon>
        <taxon>Rauvolfioideae</taxon>
        <taxon>Vinceae</taxon>
        <taxon>Catharanthinae</taxon>
        <taxon>Catharanthus</taxon>
    </lineage>
</organism>
<gene>
    <name evidence="1" type="ORF">M9H77_08067</name>
</gene>